<reference evidence="1" key="1">
    <citation type="journal article" date="2021" name="Proc. Natl. Acad. Sci. U.S.A.">
        <title>A Catalog of Tens of Thousands of Viruses from Human Metagenomes Reveals Hidden Associations with Chronic Diseases.</title>
        <authorList>
            <person name="Tisza M.J."/>
            <person name="Buck C.B."/>
        </authorList>
    </citation>
    <scope>NUCLEOTIDE SEQUENCE</scope>
    <source>
        <strain evidence="1">CtkmZ20</strain>
    </source>
</reference>
<organism evidence="1">
    <name type="scientific">Myoviridae sp. ctkmZ20</name>
    <dbReference type="NCBI Taxonomy" id="2825166"/>
    <lineage>
        <taxon>Viruses</taxon>
        <taxon>Duplodnaviria</taxon>
        <taxon>Heunggongvirae</taxon>
        <taxon>Uroviricota</taxon>
        <taxon>Caudoviricetes</taxon>
    </lineage>
</organism>
<dbReference type="EMBL" id="BK015248">
    <property type="protein sequence ID" value="DAD97834.1"/>
    <property type="molecule type" value="Genomic_DNA"/>
</dbReference>
<sequence length="58" mass="6824">MAKMNVTEKDFEAFFQATESLMAMSGTLDEGFDEEAYAINRQFKSFERRYLKAKEDKK</sequence>
<name>A0A8S5NU83_9CAUD</name>
<evidence type="ECO:0000313" key="1">
    <source>
        <dbReference type="EMBL" id="DAD97834.1"/>
    </source>
</evidence>
<accession>A0A8S5NU83</accession>
<proteinExistence type="predicted"/>
<protein>
    <submittedName>
        <fullName evidence="1">Uncharacterized protein</fullName>
    </submittedName>
</protein>